<evidence type="ECO:0000259" key="5">
    <source>
        <dbReference type="Pfam" id="PF00884"/>
    </source>
</evidence>
<dbReference type="AlphaFoldDB" id="A0A9W7AX12"/>
<organism evidence="6 7">
    <name type="scientific">Triparma retinervis</name>
    <dbReference type="NCBI Taxonomy" id="2557542"/>
    <lineage>
        <taxon>Eukaryota</taxon>
        <taxon>Sar</taxon>
        <taxon>Stramenopiles</taxon>
        <taxon>Ochrophyta</taxon>
        <taxon>Bolidophyceae</taxon>
        <taxon>Parmales</taxon>
        <taxon>Triparmaceae</taxon>
        <taxon>Triparma</taxon>
    </lineage>
</organism>
<name>A0A9W7AX12_9STRA</name>
<gene>
    <name evidence="6" type="ORF">TrRE_jg8908</name>
</gene>
<keyword evidence="3" id="KW-0325">Glycoprotein</keyword>
<dbReference type="InterPro" id="IPR017850">
    <property type="entry name" value="Alkaline_phosphatase_core_sf"/>
</dbReference>
<dbReference type="PANTHER" id="PTHR10342">
    <property type="entry name" value="ARYLSULFATASE"/>
    <property type="match status" value="1"/>
</dbReference>
<accession>A0A9W7AX12</accession>
<dbReference type="Gene3D" id="3.40.720.10">
    <property type="entry name" value="Alkaline Phosphatase, subunit A"/>
    <property type="match status" value="1"/>
</dbReference>
<evidence type="ECO:0000313" key="7">
    <source>
        <dbReference type="Proteomes" id="UP001165082"/>
    </source>
</evidence>
<dbReference type="Gene3D" id="3.30.1120.10">
    <property type="match status" value="1"/>
</dbReference>
<reference evidence="6" key="1">
    <citation type="submission" date="2022-07" db="EMBL/GenBank/DDBJ databases">
        <title>Genome analysis of Parmales, a sister group of diatoms, reveals the evolutionary specialization of diatoms from phago-mixotrophs to photoautotrophs.</title>
        <authorList>
            <person name="Ban H."/>
            <person name="Sato S."/>
            <person name="Yoshikawa S."/>
            <person name="Kazumasa Y."/>
            <person name="Nakamura Y."/>
            <person name="Ichinomiya M."/>
            <person name="Saitoh K."/>
            <person name="Sato N."/>
            <person name="Blanc-Mathieu R."/>
            <person name="Endo H."/>
            <person name="Kuwata A."/>
            <person name="Ogata H."/>
        </authorList>
    </citation>
    <scope>NUCLEOTIDE SEQUENCE</scope>
</reference>
<dbReference type="GO" id="GO:0046872">
    <property type="term" value="F:metal ion binding"/>
    <property type="evidence" value="ECO:0007669"/>
    <property type="project" value="UniProtKB-KW"/>
</dbReference>
<dbReference type="InterPro" id="IPR000917">
    <property type="entry name" value="Sulfatase_N"/>
</dbReference>
<dbReference type="SUPFAM" id="SSF53649">
    <property type="entry name" value="Alkaline phosphatase-like"/>
    <property type="match status" value="1"/>
</dbReference>
<keyword evidence="7" id="KW-1185">Reference proteome</keyword>
<sequence length="399" mass="42696">MSHYVLVHGQDYCLPPDPPTLPELLPPRFRKHHVGKWHLGHSRPGCLPTSRGYDDFQGYYLGGVDFYRHGSDEACCCGEVCGPGRSFGSFNGTFQDVHGLQVGEGEYITDAITRAAVSTIEGFEASPPPGGPASLFLTVAMAATHSGPSGDPQYKPSDVDPDLLLRSPKRAGFSAMAKNLDESVEAIHAALEGRGMLEDTLIFLLSDNGGETSSGSSVYPLRGEKFTYFNGGIMAPAAVLGKGVKGGGRSLRGNFWIGDVMPTVLEAVGAAVPGGLDGISRSGAVFYGRFKLLVNGTAGYDEALGRPELAGWSPPADADDSEVRFGPVEEVMLFDVRDDEEERVNLAGLKGYAEVQRRCMEEFNAVLESTIPLERQTKQRGGSLDEITPGDTGYGPWQT</sequence>
<dbReference type="PANTHER" id="PTHR10342:SF274">
    <property type="entry name" value="ARYLSULFATASE B"/>
    <property type="match status" value="1"/>
</dbReference>
<dbReference type="GO" id="GO:0008484">
    <property type="term" value="F:sulfuric ester hydrolase activity"/>
    <property type="evidence" value="ECO:0007669"/>
    <property type="project" value="InterPro"/>
</dbReference>
<evidence type="ECO:0000313" key="6">
    <source>
        <dbReference type="EMBL" id="GMH77047.1"/>
    </source>
</evidence>
<dbReference type="Proteomes" id="UP001165082">
    <property type="component" value="Unassembled WGS sequence"/>
</dbReference>
<feature type="region of interest" description="Disordered" evidence="4">
    <location>
        <begin position="377"/>
        <end position="399"/>
    </location>
</feature>
<evidence type="ECO:0000256" key="4">
    <source>
        <dbReference type="SAM" id="MobiDB-lite"/>
    </source>
</evidence>
<keyword evidence="2" id="KW-0106">Calcium</keyword>
<proteinExistence type="predicted"/>
<evidence type="ECO:0000256" key="2">
    <source>
        <dbReference type="ARBA" id="ARBA00022837"/>
    </source>
</evidence>
<dbReference type="EMBL" id="BRXZ01001709">
    <property type="protein sequence ID" value="GMH77047.1"/>
    <property type="molecule type" value="Genomic_DNA"/>
</dbReference>
<dbReference type="Pfam" id="PF00884">
    <property type="entry name" value="Sulfatase"/>
    <property type="match status" value="1"/>
</dbReference>
<protein>
    <recommendedName>
        <fullName evidence="5">Sulfatase N-terminal domain-containing protein</fullName>
    </recommendedName>
</protein>
<dbReference type="InterPro" id="IPR047115">
    <property type="entry name" value="ARSB"/>
</dbReference>
<keyword evidence="1" id="KW-0479">Metal-binding</keyword>
<dbReference type="OrthoDB" id="203717at2759"/>
<evidence type="ECO:0000256" key="1">
    <source>
        <dbReference type="ARBA" id="ARBA00022723"/>
    </source>
</evidence>
<comment type="caution">
    <text evidence="6">The sequence shown here is derived from an EMBL/GenBank/DDBJ whole genome shotgun (WGS) entry which is preliminary data.</text>
</comment>
<evidence type="ECO:0000256" key="3">
    <source>
        <dbReference type="ARBA" id="ARBA00023180"/>
    </source>
</evidence>
<feature type="domain" description="Sulfatase N-terminal" evidence="5">
    <location>
        <begin position="13"/>
        <end position="269"/>
    </location>
</feature>